<dbReference type="RefSeq" id="WP_098368953.1">
    <property type="nucleotide sequence ID" value="NZ_CAKJXA010000023.1"/>
</dbReference>
<feature type="transmembrane region" description="Helical" evidence="1">
    <location>
        <begin position="69"/>
        <end position="90"/>
    </location>
</feature>
<gene>
    <name evidence="2" type="ORF">CN398_10520</name>
</gene>
<dbReference type="AlphaFoldDB" id="A0A9X6Z525"/>
<dbReference type="Proteomes" id="UP000220397">
    <property type="component" value="Unassembled WGS sequence"/>
</dbReference>
<keyword evidence="1" id="KW-0812">Transmembrane</keyword>
<organism evidence="2 3">
    <name type="scientific">Bacillus thuringiensis</name>
    <dbReference type="NCBI Taxonomy" id="1428"/>
    <lineage>
        <taxon>Bacteria</taxon>
        <taxon>Bacillati</taxon>
        <taxon>Bacillota</taxon>
        <taxon>Bacilli</taxon>
        <taxon>Bacillales</taxon>
        <taxon>Bacillaceae</taxon>
        <taxon>Bacillus</taxon>
        <taxon>Bacillus cereus group</taxon>
    </lineage>
</organism>
<comment type="caution">
    <text evidence="2">The sequence shown here is derived from an EMBL/GenBank/DDBJ whole genome shotgun (WGS) entry which is preliminary data.</text>
</comment>
<keyword evidence="1" id="KW-0472">Membrane</keyword>
<evidence type="ECO:0000313" key="2">
    <source>
        <dbReference type="EMBL" id="PFB08140.1"/>
    </source>
</evidence>
<feature type="transmembrane region" description="Helical" evidence="1">
    <location>
        <begin position="39"/>
        <end position="57"/>
    </location>
</feature>
<feature type="transmembrane region" description="Helical" evidence="1">
    <location>
        <begin position="7"/>
        <end position="27"/>
    </location>
</feature>
<evidence type="ECO:0000256" key="1">
    <source>
        <dbReference type="SAM" id="Phobius"/>
    </source>
</evidence>
<proteinExistence type="predicted"/>
<dbReference type="EMBL" id="NTUS01000026">
    <property type="protein sequence ID" value="PFB08140.1"/>
    <property type="molecule type" value="Genomic_DNA"/>
</dbReference>
<protein>
    <submittedName>
        <fullName evidence="2">Uncharacterized protein</fullName>
    </submittedName>
</protein>
<name>A0A9X6Z525_BACTU</name>
<accession>A0A9X6Z525</accession>
<evidence type="ECO:0000313" key="3">
    <source>
        <dbReference type="Proteomes" id="UP000220397"/>
    </source>
</evidence>
<sequence length="92" mass="10322">MKVHKTGTFLSILMPTALTMLIINFLYELIRTPLEGLPIFFPLIVCPIGFILAYISYKNGGSRWTKFGMVLNSVLFCTPFIWMIGGTLLFGA</sequence>
<keyword evidence="1" id="KW-1133">Transmembrane helix</keyword>
<reference evidence="2 3" key="1">
    <citation type="submission" date="2017-09" db="EMBL/GenBank/DDBJ databases">
        <title>Large-scale bioinformatics analysis of Bacillus genomes uncovers conserved roles of natural products in bacterial physiology.</title>
        <authorList>
            <consortium name="Agbiome Team Llc"/>
            <person name="Bleich R.M."/>
            <person name="Kirk G.J."/>
            <person name="Santa Maria K.C."/>
            <person name="Allen S.E."/>
            <person name="Farag S."/>
            <person name="Shank E.A."/>
            <person name="Bowers A."/>
        </authorList>
    </citation>
    <scope>NUCLEOTIDE SEQUENCE [LARGE SCALE GENOMIC DNA]</scope>
    <source>
        <strain evidence="2 3">AFS015413</strain>
    </source>
</reference>